<dbReference type="AlphaFoldDB" id="A0A4C1ZYE8"/>
<accession>A0A4C1ZYE8</accession>
<evidence type="ECO:0000313" key="2">
    <source>
        <dbReference type="Proteomes" id="UP000299102"/>
    </source>
</evidence>
<proteinExistence type="predicted"/>
<dbReference type="OrthoDB" id="10037309at2759"/>
<evidence type="ECO:0000313" key="1">
    <source>
        <dbReference type="EMBL" id="GBP93486.1"/>
    </source>
</evidence>
<name>A0A4C1ZYE8_EUMVA</name>
<comment type="caution">
    <text evidence="1">The sequence shown here is derived from an EMBL/GenBank/DDBJ whole genome shotgun (WGS) entry which is preliminary data.</text>
</comment>
<dbReference type="Proteomes" id="UP000299102">
    <property type="component" value="Unassembled WGS sequence"/>
</dbReference>
<dbReference type="EMBL" id="BGZK01002384">
    <property type="protein sequence ID" value="GBP93486.1"/>
    <property type="molecule type" value="Genomic_DNA"/>
</dbReference>
<keyword evidence="2" id="KW-1185">Reference proteome</keyword>
<sequence>MLWVRSPDVYLKYAESKDKVSEGILIAVYICRINKRRGRSLGGRGATVFGPPRPAPRRRLSNNVYLSGNFHIIAMVLGNCYFYSSFSQGLRGRARHTAGCGWESLMKNVTLGNVTMSHRTREARMPCVSLPLNYDRSAARSTRELVHSLQMYCKLFLRDRRTDSNWLSATTMFKGDSKQFVTGTANWTEIKTKKRARRAAPRRLHGGELLKSSLQPILFDSVSRATRARLGMIQFQSGARKDGPGSFAATPSVITARARVPRRPLLTYGGPVGAMSAVIIYCGYRD</sequence>
<organism evidence="1 2">
    <name type="scientific">Eumeta variegata</name>
    <name type="common">Bagworm moth</name>
    <name type="synonym">Eumeta japonica</name>
    <dbReference type="NCBI Taxonomy" id="151549"/>
    <lineage>
        <taxon>Eukaryota</taxon>
        <taxon>Metazoa</taxon>
        <taxon>Ecdysozoa</taxon>
        <taxon>Arthropoda</taxon>
        <taxon>Hexapoda</taxon>
        <taxon>Insecta</taxon>
        <taxon>Pterygota</taxon>
        <taxon>Neoptera</taxon>
        <taxon>Endopterygota</taxon>
        <taxon>Lepidoptera</taxon>
        <taxon>Glossata</taxon>
        <taxon>Ditrysia</taxon>
        <taxon>Tineoidea</taxon>
        <taxon>Psychidae</taxon>
        <taxon>Oiketicinae</taxon>
        <taxon>Eumeta</taxon>
    </lineage>
</organism>
<gene>
    <name evidence="1" type="ORF">EVAR_32913_1</name>
</gene>
<protein>
    <submittedName>
        <fullName evidence="1">Uncharacterized protein</fullName>
    </submittedName>
</protein>
<reference evidence="1 2" key="1">
    <citation type="journal article" date="2019" name="Commun. Biol.">
        <title>The bagworm genome reveals a unique fibroin gene that provides high tensile strength.</title>
        <authorList>
            <person name="Kono N."/>
            <person name="Nakamura H."/>
            <person name="Ohtoshi R."/>
            <person name="Tomita M."/>
            <person name="Numata K."/>
            <person name="Arakawa K."/>
        </authorList>
    </citation>
    <scope>NUCLEOTIDE SEQUENCE [LARGE SCALE GENOMIC DNA]</scope>
</reference>